<gene>
    <name evidence="2" type="ORF">MNBD_BACTEROID04-1771</name>
</gene>
<keyword evidence="2" id="KW-0808">Transferase</keyword>
<evidence type="ECO:0000259" key="1">
    <source>
        <dbReference type="PROSITE" id="PS51186"/>
    </source>
</evidence>
<dbReference type="CDD" id="cd04301">
    <property type="entry name" value="NAT_SF"/>
    <property type="match status" value="1"/>
</dbReference>
<dbReference type="InterPro" id="IPR000182">
    <property type="entry name" value="GNAT_dom"/>
</dbReference>
<organism evidence="2">
    <name type="scientific">hydrothermal vent metagenome</name>
    <dbReference type="NCBI Taxonomy" id="652676"/>
    <lineage>
        <taxon>unclassified sequences</taxon>
        <taxon>metagenomes</taxon>
        <taxon>ecological metagenomes</taxon>
    </lineage>
</organism>
<dbReference type="AlphaFoldDB" id="A0A3B0UW61"/>
<dbReference type="InterPro" id="IPR016181">
    <property type="entry name" value="Acyl_CoA_acyltransferase"/>
</dbReference>
<proteinExistence type="predicted"/>
<sequence>MRIEISERKDIKLEDIVRLYRANNWSSSEKPNELYNGLMNSHSLITAWNGDELIGLGNAISDGYLVVYYPHLLIHPNYHKKGIGQMIMNKIQEKYKNFHMQMLTADGNSIEFYRKMGFEKAGNTQPMWIYKGNEH</sequence>
<dbReference type="EMBL" id="UOER01000226">
    <property type="protein sequence ID" value="VAW23986.1"/>
    <property type="molecule type" value="Genomic_DNA"/>
</dbReference>
<feature type="domain" description="N-acetyltransferase" evidence="1">
    <location>
        <begin position="3"/>
        <end position="135"/>
    </location>
</feature>
<dbReference type="GO" id="GO:0016747">
    <property type="term" value="F:acyltransferase activity, transferring groups other than amino-acyl groups"/>
    <property type="evidence" value="ECO:0007669"/>
    <property type="project" value="InterPro"/>
</dbReference>
<accession>A0A3B0UW61</accession>
<name>A0A3B0UW61_9ZZZZ</name>
<protein>
    <submittedName>
        <fullName evidence="2">Histone acetyltransferase HPA2 and related acetyltransferases</fullName>
    </submittedName>
</protein>
<reference evidence="2" key="1">
    <citation type="submission" date="2018-06" db="EMBL/GenBank/DDBJ databases">
        <authorList>
            <person name="Zhirakovskaya E."/>
        </authorList>
    </citation>
    <scope>NUCLEOTIDE SEQUENCE</scope>
</reference>
<dbReference type="PROSITE" id="PS51186">
    <property type="entry name" value="GNAT"/>
    <property type="match status" value="1"/>
</dbReference>
<dbReference type="SUPFAM" id="SSF55729">
    <property type="entry name" value="Acyl-CoA N-acyltransferases (Nat)"/>
    <property type="match status" value="1"/>
</dbReference>
<dbReference type="Pfam" id="PF13673">
    <property type="entry name" value="Acetyltransf_10"/>
    <property type="match status" value="1"/>
</dbReference>
<evidence type="ECO:0000313" key="2">
    <source>
        <dbReference type="EMBL" id="VAW23986.1"/>
    </source>
</evidence>
<dbReference type="Gene3D" id="3.40.630.30">
    <property type="match status" value="1"/>
</dbReference>